<keyword evidence="12" id="KW-1185">Reference proteome</keyword>
<dbReference type="PANTHER" id="PTHR48084">
    <property type="entry name" value="2-OXOGLUTARATE OXIDOREDUCTASE SUBUNIT KORB-RELATED"/>
    <property type="match status" value="1"/>
</dbReference>
<dbReference type="InterPro" id="IPR046667">
    <property type="entry name" value="DUF6537"/>
</dbReference>
<dbReference type="Pfam" id="PF20169">
    <property type="entry name" value="DUF6537"/>
    <property type="match status" value="1"/>
</dbReference>
<keyword evidence="1" id="KW-0813">Transport</keyword>
<keyword evidence="4" id="KW-0560">Oxidoreductase</keyword>
<dbReference type="Pfam" id="PF01558">
    <property type="entry name" value="POR"/>
    <property type="match status" value="1"/>
</dbReference>
<feature type="domain" description="Thiamine pyrophosphate enzyme TPP-binding" evidence="9">
    <location>
        <begin position="458"/>
        <end position="545"/>
    </location>
</feature>
<dbReference type="InterPro" id="IPR011766">
    <property type="entry name" value="TPP_enzyme_TPP-bd"/>
</dbReference>
<dbReference type="EMBL" id="BAABHS010000006">
    <property type="protein sequence ID" value="GAA4957866.1"/>
    <property type="molecule type" value="Genomic_DNA"/>
</dbReference>
<dbReference type="Proteomes" id="UP001500466">
    <property type="component" value="Unassembled WGS sequence"/>
</dbReference>
<evidence type="ECO:0000256" key="4">
    <source>
        <dbReference type="ARBA" id="ARBA00023002"/>
    </source>
</evidence>
<feature type="domain" description="Pyruvate/ketoisovalerate oxidoreductase catalytic" evidence="8">
    <location>
        <begin position="729"/>
        <end position="916"/>
    </location>
</feature>
<dbReference type="PANTHER" id="PTHR48084:SF3">
    <property type="entry name" value="SUBUNIT OF PYRUVATE:FLAVODOXIN OXIDOREDUCTASE"/>
    <property type="match status" value="1"/>
</dbReference>
<reference evidence="12" key="1">
    <citation type="journal article" date="2019" name="Int. J. Syst. Evol. Microbiol.">
        <title>The Global Catalogue of Microorganisms (GCM) 10K type strain sequencing project: providing services to taxonomists for standard genome sequencing and annotation.</title>
        <authorList>
            <consortium name="The Broad Institute Genomics Platform"/>
            <consortium name="The Broad Institute Genome Sequencing Center for Infectious Disease"/>
            <person name="Wu L."/>
            <person name="Ma J."/>
        </authorList>
    </citation>
    <scope>NUCLEOTIDE SEQUENCE [LARGE SCALE GENOMIC DNA]</scope>
    <source>
        <strain evidence="12">JCM 17986</strain>
    </source>
</reference>
<evidence type="ECO:0000256" key="3">
    <source>
        <dbReference type="ARBA" id="ARBA00022982"/>
    </source>
</evidence>
<dbReference type="CDD" id="cd07034">
    <property type="entry name" value="TPP_PYR_PFOR_IOR-alpha_like"/>
    <property type="match status" value="1"/>
</dbReference>
<evidence type="ECO:0000256" key="7">
    <source>
        <dbReference type="SAM" id="MobiDB-lite"/>
    </source>
</evidence>
<dbReference type="InterPro" id="IPR019752">
    <property type="entry name" value="Pyrv/ketoisovalerate_OxRed_cat"/>
</dbReference>
<dbReference type="InterPro" id="IPR009014">
    <property type="entry name" value="Transketo_C/PFOR_II"/>
</dbReference>
<dbReference type="NCBIfam" id="NF009588">
    <property type="entry name" value="PRK13029.1"/>
    <property type="match status" value="1"/>
</dbReference>
<evidence type="ECO:0000256" key="1">
    <source>
        <dbReference type="ARBA" id="ARBA00022448"/>
    </source>
</evidence>
<keyword evidence="2" id="KW-0004">4Fe-4S</keyword>
<dbReference type="InterPro" id="IPR029061">
    <property type="entry name" value="THDP-binding"/>
</dbReference>
<evidence type="ECO:0000256" key="5">
    <source>
        <dbReference type="ARBA" id="ARBA00023004"/>
    </source>
</evidence>
<gene>
    <name evidence="11" type="ORF">GCM10023205_20400</name>
</gene>
<evidence type="ECO:0000256" key="2">
    <source>
        <dbReference type="ARBA" id="ARBA00022485"/>
    </source>
</evidence>
<dbReference type="InterPro" id="IPR051457">
    <property type="entry name" value="2-oxoacid:Fd_oxidoreductase"/>
</dbReference>
<evidence type="ECO:0000259" key="10">
    <source>
        <dbReference type="Pfam" id="PF20169"/>
    </source>
</evidence>
<evidence type="ECO:0000256" key="6">
    <source>
        <dbReference type="ARBA" id="ARBA00023014"/>
    </source>
</evidence>
<evidence type="ECO:0000313" key="12">
    <source>
        <dbReference type="Proteomes" id="UP001500466"/>
    </source>
</evidence>
<dbReference type="SUPFAM" id="SSF53323">
    <property type="entry name" value="Pyruvate-ferredoxin oxidoreductase, PFOR, domain III"/>
    <property type="match status" value="1"/>
</dbReference>
<dbReference type="RefSeq" id="WP_345675032.1">
    <property type="nucleotide sequence ID" value="NZ_BAABHS010000006.1"/>
</dbReference>
<comment type="caution">
    <text evidence="11">The sequence shown here is derived from an EMBL/GenBank/DDBJ whole genome shotgun (WGS) entry which is preliminary data.</text>
</comment>
<feature type="region of interest" description="Disordered" evidence="7">
    <location>
        <begin position="230"/>
        <end position="249"/>
    </location>
</feature>
<dbReference type="SUPFAM" id="SSF52922">
    <property type="entry name" value="TK C-terminal domain-like"/>
    <property type="match status" value="1"/>
</dbReference>
<dbReference type="Gene3D" id="3.40.920.10">
    <property type="entry name" value="Pyruvate-ferredoxin oxidoreductase, PFOR, domain III"/>
    <property type="match status" value="1"/>
</dbReference>
<evidence type="ECO:0000259" key="9">
    <source>
        <dbReference type="Pfam" id="PF02775"/>
    </source>
</evidence>
<dbReference type="Gene3D" id="3.40.50.970">
    <property type="match status" value="1"/>
</dbReference>
<dbReference type="NCBIfam" id="NF009589">
    <property type="entry name" value="PRK13030.1"/>
    <property type="match status" value="1"/>
</dbReference>
<name>A0ABP9H5L7_9ACTN</name>
<dbReference type="InterPro" id="IPR002869">
    <property type="entry name" value="Pyrv_flavodox_OxRed_cen"/>
</dbReference>
<dbReference type="InterPro" id="IPR002880">
    <property type="entry name" value="Pyrv_Fd/Flavodoxin_OxRdtase_N"/>
</dbReference>
<evidence type="ECO:0000259" key="8">
    <source>
        <dbReference type="Pfam" id="PF01558"/>
    </source>
</evidence>
<keyword evidence="5" id="KW-0408">Iron</keyword>
<dbReference type="Pfam" id="PF02775">
    <property type="entry name" value="TPP_enzyme_C"/>
    <property type="match status" value="1"/>
</dbReference>
<sequence>MPNAAAPLSGRGSLDDKYAAESGRVLISGVQALVRLTLEQRRLDAARGLDTRVFVSGYQGSPLGTVDLEMGRAAKYLDPAGVLFQAGLNEELAATAVAGTQLLDQAPGRRHDGVVGFWYGKNPGLDRAADAIRHAMLAGTAPLGGAVAWIGDDPASKSSTVPSSCEPMVQSLAMPLLAPGSIAEILEYGLHAVAMSRASGLWTGLKIVTDIADASATVDVGGLAHRIPEPARATRGSGRPGAPTLVGPASLDAEHDMLTRRLDLARAYARTAGLNRITFGAPDATLGILASGTQHAVVLRALADLGIGEAEMAALGLRLIKLGMPFPLDPAELAELTAGLGQVLVVEDKVPFLEGHLKEALYRRADAPEIVGRRDETGRPLLTARGTLGAEDVARALAARIGADRLPHTAAGHLESIAPKRAARIALPMVASRTPYFCSGCPHNTSTRTSDDTLVGVGIGCHVMIALDGKNRGNQLGLTQMGGEGAQWIGLAPFTGDRHFVQNLGDGTFHHSGSLAIRAAVAAGVSMTYKLLYNDAVAMTGGQRAEGRLDVATLTYWLALEGVRRVVVTTDDPKAYRGRTLDPIASVRHRDDIPAVERELAALGGVTVLIHDDRCAAEERRLRKRGQLPTPAERVVVNERVCEGCGDCGDQSTCLSVQPVETEFGRKTRIHQASCNSDFSCLKGDCPSFLLVEPGTRKRRELPALPVELPEPSPRFASDDVLVRMPGIGGTGVVTVSQILQMAAHLDGRHAAGLDQTGLAQKGGPVVSDLRISAKPVEGSLRASRGTVDLLLGLDLLGAAADANLAAARPGHAVAVVNTAIVPTAAMVTNQLAAPGSPDDAIARIEATTGPAGNLYLDAQSLSEALFDDHMPTNMLLVGAAFQHGCLPLSADAVEAAIRLNGAAVDKNLAAFRWGRAAVVDRDAVHAAVAVPEPAVVAVGEDARALAASAGSGEALRDVLATRIADLAGYQDTAYARRYADDVRRVASAAAVRTGEADGERIGVAYAKGLHKLMAYKDEYEVARLHLDTVEKARRDAEFGADADVSVLLHPPVLRALGVKRKIRLRRTAVPAFRALHAARGLRGTRFDVFGMAEVRRVERELVHEYRSLVGSALTHLTPETADAVAAIAALPDVVRGYEDIKLARVAEFRTQARTALAELAAAARPASAPAASAAAR</sequence>
<feature type="domain" description="DUF6537" evidence="10">
    <location>
        <begin position="956"/>
        <end position="1153"/>
    </location>
</feature>
<protein>
    <submittedName>
        <fullName evidence="11">Indolepyruvate ferredoxin oxidoreductase family protein</fullName>
    </submittedName>
</protein>
<keyword evidence="2" id="KW-0479">Metal-binding</keyword>
<dbReference type="SUPFAM" id="SSF52518">
    <property type="entry name" value="Thiamin diphosphate-binding fold (THDP-binding)"/>
    <property type="match status" value="2"/>
</dbReference>
<keyword evidence="6" id="KW-0411">Iron-sulfur</keyword>
<keyword evidence="3" id="KW-0249">Electron transport</keyword>
<proteinExistence type="predicted"/>
<evidence type="ECO:0000313" key="11">
    <source>
        <dbReference type="EMBL" id="GAA4957866.1"/>
    </source>
</evidence>
<organism evidence="11 12">
    <name type="scientific">Yinghuangia aomiensis</name>
    <dbReference type="NCBI Taxonomy" id="676205"/>
    <lineage>
        <taxon>Bacteria</taxon>
        <taxon>Bacillati</taxon>
        <taxon>Actinomycetota</taxon>
        <taxon>Actinomycetes</taxon>
        <taxon>Kitasatosporales</taxon>
        <taxon>Streptomycetaceae</taxon>
        <taxon>Yinghuangia</taxon>
    </lineage>
</organism>
<accession>A0ABP9H5L7</accession>